<dbReference type="STRING" id="93064.BRX40_13680"/>
<dbReference type="EMBL" id="QQWO01000026">
    <property type="protein sequence ID" value="RSU99147.1"/>
    <property type="molecule type" value="Genomic_DNA"/>
</dbReference>
<accession>A0A1L6JBX9</accession>
<gene>
    <name evidence="1" type="ORF">BRX40_13680</name>
    <name evidence="2" type="ORF">CA257_21080</name>
</gene>
<protein>
    <submittedName>
        <fullName evidence="1">Uncharacterized protein</fullName>
    </submittedName>
</protein>
<sequence length="111" mass="12033">MSDAFQAALKARRDRAGPPPVILSKAEAFEFAASQLDQMAHTLDLACLIDDTMRSLGDPPADIRSTLEALRRETPEPNLQAKAIRAAVADLRELVIQERLQAARIAGAGVR</sequence>
<dbReference type="RefSeq" id="WP_075151975.1">
    <property type="nucleotide sequence ID" value="NZ_CP018820.1"/>
</dbReference>
<dbReference type="KEGG" id="skr:BRX40_13680"/>
<reference evidence="2 4" key="3">
    <citation type="submission" date="2018-07" db="EMBL/GenBank/DDBJ databases">
        <title>Genomic and Epidemiologic Investigation of an Indolent Hospital Outbreak.</title>
        <authorList>
            <person name="Johnson R.C."/>
            <person name="Deming C."/>
            <person name="Conlan S."/>
            <person name="Zellmer C.J."/>
            <person name="Michelin A.V."/>
            <person name="Lee-Lin S."/>
            <person name="Thomas P.J."/>
            <person name="Park M."/>
            <person name="Weingarten R.A."/>
            <person name="Less J."/>
            <person name="Dekker J.P."/>
            <person name="Frank K.M."/>
            <person name="Musser K.A."/>
            <person name="Mcquiston J.R."/>
            <person name="Henderson D.K."/>
            <person name="Lau A.F."/>
            <person name="Palmore T.N."/>
            <person name="Segre J.A."/>
        </authorList>
    </citation>
    <scope>NUCLEOTIDE SEQUENCE [LARGE SCALE GENOMIC DNA]</scope>
    <source>
        <strain evidence="2 4">SK-NIH.Env10_0317</strain>
    </source>
</reference>
<reference evidence="3" key="2">
    <citation type="submission" date="2016-12" db="EMBL/GenBank/DDBJ databases">
        <title>Whole genome sequencing of Sphingomonas sp. ABOJV.</title>
        <authorList>
            <person name="Conlan S."/>
            <person name="Thomas P.J."/>
            <person name="Mullikin J."/>
            <person name="Palmore T.N."/>
            <person name="Frank K.M."/>
            <person name="Segre J.A."/>
        </authorList>
    </citation>
    <scope>NUCLEOTIDE SEQUENCE [LARGE SCALE GENOMIC DNA]</scope>
    <source>
        <strain evidence="3">ABOJV</strain>
    </source>
</reference>
<evidence type="ECO:0000313" key="1">
    <source>
        <dbReference type="EMBL" id="APR53337.1"/>
    </source>
</evidence>
<dbReference type="Proteomes" id="UP000286681">
    <property type="component" value="Unassembled WGS sequence"/>
</dbReference>
<evidence type="ECO:0000313" key="2">
    <source>
        <dbReference type="EMBL" id="RSU99147.1"/>
    </source>
</evidence>
<dbReference type="EMBL" id="CP018820">
    <property type="protein sequence ID" value="APR53337.1"/>
    <property type="molecule type" value="Genomic_DNA"/>
</dbReference>
<dbReference type="Proteomes" id="UP000185161">
    <property type="component" value="Chromosome"/>
</dbReference>
<evidence type="ECO:0000313" key="4">
    <source>
        <dbReference type="Proteomes" id="UP000286681"/>
    </source>
</evidence>
<organism evidence="1 3">
    <name type="scientific">Sphingomonas koreensis</name>
    <dbReference type="NCBI Taxonomy" id="93064"/>
    <lineage>
        <taxon>Bacteria</taxon>
        <taxon>Pseudomonadati</taxon>
        <taxon>Pseudomonadota</taxon>
        <taxon>Alphaproteobacteria</taxon>
        <taxon>Sphingomonadales</taxon>
        <taxon>Sphingomonadaceae</taxon>
        <taxon>Sphingomonas</taxon>
    </lineage>
</organism>
<dbReference type="AlphaFoldDB" id="A0A1L6JBX9"/>
<proteinExistence type="predicted"/>
<reference evidence="1" key="1">
    <citation type="submission" date="2016-12" db="EMBL/GenBank/DDBJ databases">
        <title>Whole genome sequencing of Sphingomonas koreensis.</title>
        <authorList>
            <person name="Conlan S."/>
            <person name="Thomas P.J."/>
            <person name="Mullikin J."/>
            <person name="Palmore T.N."/>
            <person name="Frank K.M."/>
            <person name="Segre J.A."/>
        </authorList>
    </citation>
    <scope>NUCLEOTIDE SEQUENCE</scope>
    <source>
        <strain evidence="1">ABOJV</strain>
    </source>
</reference>
<keyword evidence="3" id="KW-1185">Reference proteome</keyword>
<evidence type="ECO:0000313" key="3">
    <source>
        <dbReference type="Proteomes" id="UP000185161"/>
    </source>
</evidence>
<dbReference type="GeneID" id="44133615"/>
<name>A0A1L6JBX9_9SPHN</name>